<evidence type="ECO:0000256" key="1">
    <source>
        <dbReference type="ARBA" id="ARBA00010364"/>
    </source>
</evidence>
<dbReference type="HAMAP" id="MF_00634">
    <property type="entry name" value="UPF0235"/>
    <property type="match status" value="1"/>
</dbReference>
<dbReference type="OrthoDB" id="9800587at2"/>
<dbReference type="GO" id="GO:0005737">
    <property type="term" value="C:cytoplasm"/>
    <property type="evidence" value="ECO:0007669"/>
    <property type="project" value="TreeGrafter"/>
</dbReference>
<comment type="caution">
    <text evidence="3">The sequence shown here is derived from an EMBL/GenBank/DDBJ whole genome shotgun (WGS) entry which is preliminary data.</text>
</comment>
<organism evidence="3 4">
    <name type="scientific">Panacagrimonas perspica</name>
    <dbReference type="NCBI Taxonomy" id="381431"/>
    <lineage>
        <taxon>Bacteria</taxon>
        <taxon>Pseudomonadati</taxon>
        <taxon>Pseudomonadota</taxon>
        <taxon>Gammaproteobacteria</taxon>
        <taxon>Nevskiales</taxon>
        <taxon>Nevskiaceae</taxon>
        <taxon>Panacagrimonas</taxon>
    </lineage>
</organism>
<sequence length="84" mass="9007">MTLDPAGHIDVRTLRVKVKPNAKTRALQEQPDGTWIAQVQAPPIDGKANEALIALVAETLDVRKAQVSIRSGASGRLKLVQVAD</sequence>
<proteinExistence type="inferred from homology"/>
<dbReference type="Gene3D" id="3.30.1200.10">
    <property type="entry name" value="YggU-like"/>
    <property type="match status" value="1"/>
</dbReference>
<comment type="similarity">
    <text evidence="1 2">Belongs to the UPF0235 family.</text>
</comment>
<dbReference type="Pfam" id="PF02594">
    <property type="entry name" value="DUF167"/>
    <property type="match status" value="1"/>
</dbReference>
<dbReference type="EMBL" id="SOBT01000008">
    <property type="protein sequence ID" value="TDU30939.1"/>
    <property type="molecule type" value="Genomic_DNA"/>
</dbReference>
<dbReference type="Proteomes" id="UP000295341">
    <property type="component" value="Unassembled WGS sequence"/>
</dbReference>
<evidence type="ECO:0000313" key="4">
    <source>
        <dbReference type="Proteomes" id="UP000295341"/>
    </source>
</evidence>
<protein>
    <recommendedName>
        <fullName evidence="2">UPF0235 protein DFR24_0296</fullName>
    </recommendedName>
</protein>
<dbReference type="InterPro" id="IPR003746">
    <property type="entry name" value="DUF167"/>
</dbReference>
<reference evidence="3 4" key="1">
    <citation type="submission" date="2019-03" db="EMBL/GenBank/DDBJ databases">
        <title>Genomic Encyclopedia of Type Strains, Phase IV (KMG-IV): sequencing the most valuable type-strain genomes for metagenomic binning, comparative biology and taxonomic classification.</title>
        <authorList>
            <person name="Goeker M."/>
        </authorList>
    </citation>
    <scope>NUCLEOTIDE SEQUENCE [LARGE SCALE GENOMIC DNA]</scope>
    <source>
        <strain evidence="3 4">DSM 26377</strain>
    </source>
</reference>
<evidence type="ECO:0000256" key="2">
    <source>
        <dbReference type="HAMAP-Rule" id="MF_00634"/>
    </source>
</evidence>
<dbReference type="RefSeq" id="WP_133879572.1">
    <property type="nucleotide sequence ID" value="NZ_SOBT01000008.1"/>
</dbReference>
<name>A0A4S3K1S7_9GAMM</name>
<dbReference type="SMART" id="SM01152">
    <property type="entry name" value="DUF167"/>
    <property type="match status" value="1"/>
</dbReference>
<dbReference type="NCBIfam" id="TIGR00251">
    <property type="entry name" value="DUF167 family protein"/>
    <property type="match status" value="1"/>
</dbReference>
<dbReference type="PANTHER" id="PTHR13420">
    <property type="entry name" value="UPF0235 PROTEIN C15ORF40"/>
    <property type="match status" value="1"/>
</dbReference>
<keyword evidence="4" id="KW-1185">Reference proteome</keyword>
<dbReference type="PANTHER" id="PTHR13420:SF7">
    <property type="entry name" value="UPF0235 PROTEIN C15ORF40"/>
    <property type="match status" value="1"/>
</dbReference>
<dbReference type="SUPFAM" id="SSF69786">
    <property type="entry name" value="YggU-like"/>
    <property type="match status" value="1"/>
</dbReference>
<dbReference type="InterPro" id="IPR036591">
    <property type="entry name" value="YggU-like_sf"/>
</dbReference>
<gene>
    <name evidence="3" type="ORF">DFR24_0296</name>
</gene>
<accession>A0A4S3K1S7</accession>
<dbReference type="AlphaFoldDB" id="A0A4S3K1S7"/>
<evidence type="ECO:0000313" key="3">
    <source>
        <dbReference type="EMBL" id="TDU30939.1"/>
    </source>
</evidence>